<reference evidence="1 2" key="1">
    <citation type="submission" date="2022-11" db="EMBL/GenBank/DDBJ databases">
        <title>Mycobacterium sp. nov.</title>
        <authorList>
            <person name="Papic B."/>
            <person name="Spicic S."/>
            <person name="Duvnjak S."/>
        </authorList>
    </citation>
    <scope>NUCLEOTIDE SEQUENCE [LARGE SCALE GENOMIC DNA]</scope>
    <source>
        <strain evidence="1 2">CVI_P4</strain>
    </source>
</reference>
<comment type="caution">
    <text evidence="1">The sequence shown here is derived from an EMBL/GenBank/DDBJ whole genome shotgun (WGS) entry which is preliminary data.</text>
</comment>
<evidence type="ECO:0000313" key="1">
    <source>
        <dbReference type="EMBL" id="MCX2937844.1"/>
    </source>
</evidence>
<dbReference type="RefSeq" id="WP_265997505.1">
    <property type="nucleotide sequence ID" value="NZ_JAPJDN010000010.1"/>
</dbReference>
<proteinExistence type="predicted"/>
<name>A0ABT3SEB1_9MYCO</name>
<gene>
    <name evidence="1" type="ORF">ORI27_14130</name>
</gene>
<keyword evidence="2" id="KW-1185">Reference proteome</keyword>
<dbReference type="Proteomes" id="UP001300745">
    <property type="component" value="Unassembled WGS sequence"/>
</dbReference>
<sequence length="251" mass="25548">MAVFSAGVGGGDLADWAINGFSLDNAVGWNHPLSGSDIAVLGALSYAVNTTTLASLTRAMKCDGVTMDSLGVVAWNDLSGGGWTEVFGLVGVPEGTPRITASVEGAGTSQRVIRGSSVAYTGVEGIGDVTTAFDTGTALAVAGDASAASMIAAFFGTRSGLSNANETQRYLQNTSTSLLISEARGTGSSFDFTASRALSGPWSAITVVLNPSSSVASVQPIVVAPRITAELGRVPRPTGPRRVIFDVEPED</sequence>
<accession>A0ABT3SEB1</accession>
<organism evidence="1 2">
    <name type="scientific">Mycobacterium pinniadriaticum</name>
    <dbReference type="NCBI Taxonomy" id="2994102"/>
    <lineage>
        <taxon>Bacteria</taxon>
        <taxon>Bacillati</taxon>
        <taxon>Actinomycetota</taxon>
        <taxon>Actinomycetes</taxon>
        <taxon>Mycobacteriales</taxon>
        <taxon>Mycobacteriaceae</taxon>
        <taxon>Mycobacterium</taxon>
    </lineage>
</organism>
<dbReference type="EMBL" id="JAPJDO010000010">
    <property type="protein sequence ID" value="MCX2937844.1"/>
    <property type="molecule type" value="Genomic_DNA"/>
</dbReference>
<evidence type="ECO:0008006" key="3">
    <source>
        <dbReference type="Google" id="ProtNLM"/>
    </source>
</evidence>
<protein>
    <recommendedName>
        <fullName evidence="3">PPE family protein</fullName>
    </recommendedName>
</protein>
<evidence type="ECO:0000313" key="2">
    <source>
        <dbReference type="Proteomes" id="UP001300745"/>
    </source>
</evidence>